<dbReference type="EMBL" id="KI913957">
    <property type="protein sequence ID" value="ETW04627.1"/>
    <property type="molecule type" value="Genomic_DNA"/>
</dbReference>
<sequence>MVDEAASKKILELLQSKDAIIEELNEEKMVLMEQLEQALWDLEHAISKNNDVVPRQQCERTELADDASALHTTLYDQLRALERQVSDMKHDDTIATCVVANHEELSAVRSRAHSKHEVPGQERRPHNADEYLQRNPRVEMLQSQAQPYSPSHDRCLKQQCTTENPQQPRSIMAQSNNVSATPRLDDLEATPKGLDAKQEAEVFGLTNSAFHHVESMAAPGVSSSTASTSNGIQRLPDNATLLRRQLDALTLQWQQSQADHVTRIRAYEVRIQTLQDEVADSRQKLRASETEAMTLLQSLQRTSETLNDIDIQHQKDLALQANDHATQTATWQAKVDQLEHEKQELIHHAALVMEAAESASQATSPRYVMSVSTSTYDLEQANAIATENAVLVQCLPHHDDQGGLVGDHGNPNGSTPQAHRSTSSDTSPITSCTLMQHAEVLRELDDLQVRHQALIREMELEKDTSRQCRDHIDRLERQLGEFAAVVAAQDNVQAVLESKASFALLCAARAIQPATSTTASMPSTVDDWIKILTDLWTEVHSTTSVVKTTGEHTSVANVSRSTLLCSQLSPRLPSSPHCLSAEEDANEISLHRDAAPEHMCAWYLQAKKWEHEVQLLQLEKCSYEDMLNAVRQAKAASDAEATAARAALLTWQKKASLLQADIGAANQTLEHVQGELRSTLRDRGEMDHMIHRLREESSRLKNSVRRKQELIGHLKRSLDAAKRALAEEKKTKPVASSHAVPAQTPRLHQPPDTTRWQQLAQHLQGEIALLKTDQCHLRSRCATLLHAVKLKDKMLHEYSTSPQATATSTNSTTASPVGDDASSTIIKDLKRRLLQKQLLVDTLKAKGMAHEAQRLEHQQQVHRLQAKLHVLKLEASTASAAVGPQSDIGTSETHRLLDGLRACVFDVAHKILHVTTNTPAVPPLSDERLQALGLTFFSSTDLETLTTPIQTTVSRQRKHHVLHTLEHVLEAHPDDCRDVLFDVFCAASNLPAPTHP</sequence>
<dbReference type="VEuPathDB" id="FungiDB:H310_03821"/>
<dbReference type="RefSeq" id="XP_008866068.1">
    <property type="nucleotide sequence ID" value="XM_008867846.1"/>
</dbReference>
<dbReference type="GeneID" id="20080871"/>
<feature type="coiled-coil region" evidence="1">
    <location>
        <begin position="826"/>
        <end position="874"/>
    </location>
</feature>
<feature type="coiled-coil region" evidence="1">
    <location>
        <begin position="14"/>
        <end position="41"/>
    </location>
</feature>
<evidence type="ECO:0000313" key="3">
    <source>
        <dbReference type="EMBL" id="ETW04627.1"/>
    </source>
</evidence>
<feature type="region of interest" description="Disordered" evidence="2">
    <location>
        <begin position="108"/>
        <end position="128"/>
    </location>
</feature>
<organism evidence="3">
    <name type="scientific">Aphanomyces invadans</name>
    <dbReference type="NCBI Taxonomy" id="157072"/>
    <lineage>
        <taxon>Eukaryota</taxon>
        <taxon>Sar</taxon>
        <taxon>Stramenopiles</taxon>
        <taxon>Oomycota</taxon>
        <taxon>Saprolegniomycetes</taxon>
        <taxon>Saprolegniales</taxon>
        <taxon>Verrucalvaceae</taxon>
        <taxon>Aphanomyces</taxon>
    </lineage>
</organism>
<feature type="coiled-coil region" evidence="1">
    <location>
        <begin position="264"/>
        <end position="291"/>
    </location>
</feature>
<proteinExistence type="predicted"/>
<feature type="compositionally biased region" description="Polar residues" evidence="2">
    <location>
        <begin position="411"/>
        <end position="428"/>
    </location>
</feature>
<dbReference type="AlphaFoldDB" id="A0A024UFF3"/>
<keyword evidence="1" id="KW-0175">Coiled coil</keyword>
<evidence type="ECO:0000256" key="2">
    <source>
        <dbReference type="SAM" id="MobiDB-lite"/>
    </source>
</evidence>
<feature type="region of interest" description="Disordered" evidence="2">
    <location>
        <begin position="401"/>
        <end position="428"/>
    </location>
</feature>
<feature type="compositionally biased region" description="Basic and acidic residues" evidence="2">
    <location>
        <begin position="115"/>
        <end position="128"/>
    </location>
</feature>
<feature type="compositionally biased region" description="Low complexity" evidence="2">
    <location>
        <begin position="800"/>
        <end position="815"/>
    </location>
</feature>
<feature type="region of interest" description="Disordered" evidence="2">
    <location>
        <begin position="800"/>
        <end position="821"/>
    </location>
</feature>
<feature type="region of interest" description="Disordered" evidence="2">
    <location>
        <begin position="143"/>
        <end position="168"/>
    </location>
</feature>
<feature type="region of interest" description="Disordered" evidence="2">
    <location>
        <begin position="727"/>
        <end position="751"/>
    </location>
</feature>
<dbReference type="OrthoDB" id="77997at2759"/>
<accession>A0A024UFF3</accession>
<feature type="coiled-coil region" evidence="1">
    <location>
        <begin position="437"/>
        <end position="464"/>
    </location>
</feature>
<feature type="compositionally biased region" description="Polar residues" evidence="2">
    <location>
        <begin position="158"/>
        <end position="168"/>
    </location>
</feature>
<evidence type="ECO:0000256" key="1">
    <source>
        <dbReference type="SAM" id="Coils"/>
    </source>
</evidence>
<reference evidence="3" key="1">
    <citation type="submission" date="2013-12" db="EMBL/GenBank/DDBJ databases">
        <title>The Genome Sequence of Aphanomyces invadans NJM9701.</title>
        <authorList>
            <consortium name="The Broad Institute Genomics Platform"/>
            <person name="Russ C."/>
            <person name="Tyler B."/>
            <person name="van West P."/>
            <person name="Dieguez-Uribeondo J."/>
            <person name="Young S.K."/>
            <person name="Zeng Q."/>
            <person name="Gargeya S."/>
            <person name="Fitzgerald M."/>
            <person name="Abouelleil A."/>
            <person name="Alvarado L."/>
            <person name="Chapman S.B."/>
            <person name="Gainer-Dewar J."/>
            <person name="Goldberg J."/>
            <person name="Griggs A."/>
            <person name="Gujja S."/>
            <person name="Hansen M."/>
            <person name="Howarth C."/>
            <person name="Imamovic A."/>
            <person name="Ireland A."/>
            <person name="Larimer J."/>
            <person name="McCowan C."/>
            <person name="Murphy C."/>
            <person name="Pearson M."/>
            <person name="Poon T.W."/>
            <person name="Priest M."/>
            <person name="Roberts A."/>
            <person name="Saif S."/>
            <person name="Shea T."/>
            <person name="Sykes S."/>
            <person name="Wortman J."/>
            <person name="Nusbaum C."/>
            <person name="Birren B."/>
        </authorList>
    </citation>
    <scope>NUCLEOTIDE SEQUENCE [LARGE SCALE GENOMIC DNA]</scope>
    <source>
        <strain evidence="3">NJM9701</strain>
    </source>
</reference>
<name>A0A024UFF3_9STRA</name>
<protein>
    <submittedName>
        <fullName evidence="3">Uncharacterized protein</fullName>
    </submittedName>
</protein>
<gene>
    <name evidence="3" type="ORF">H310_03821</name>
</gene>